<accession>A0ABU8PCN4</accession>
<name>A0ABU8PCN4_9HYPH</name>
<evidence type="ECO:0000313" key="1">
    <source>
        <dbReference type="EMBL" id="MEJ5019226.1"/>
    </source>
</evidence>
<reference evidence="1 2" key="1">
    <citation type="submission" date="2023-12" db="EMBL/GenBank/DDBJ databases">
        <title>Gut-associated functions are favored during microbiome assembly across C. elegans life.</title>
        <authorList>
            <person name="Zimmermann J."/>
        </authorList>
    </citation>
    <scope>NUCLEOTIDE SEQUENCE [LARGE SCALE GENOMIC DNA]</scope>
    <source>
        <strain evidence="1 2">MYb71</strain>
    </source>
</reference>
<evidence type="ECO:0000313" key="2">
    <source>
        <dbReference type="Proteomes" id="UP001375812"/>
    </source>
</evidence>
<proteinExistence type="predicted"/>
<sequence length="78" mass="8996">MMSTQNLQDYVKFLEQQVNDEGRTIEQLKFFQDAHDKFNISNASASNDIAADIAKREEFKTRYEGYIAAAKQKLGLDF</sequence>
<keyword evidence="2" id="KW-1185">Reference proteome</keyword>
<organism evidence="1 2">
    <name type="scientific">Ochrobactrum vermis</name>
    <dbReference type="NCBI Taxonomy" id="1827297"/>
    <lineage>
        <taxon>Bacteria</taxon>
        <taxon>Pseudomonadati</taxon>
        <taxon>Pseudomonadota</taxon>
        <taxon>Alphaproteobacteria</taxon>
        <taxon>Hyphomicrobiales</taxon>
        <taxon>Brucellaceae</taxon>
        <taxon>Brucella/Ochrobactrum group</taxon>
        <taxon>Ochrobactrum</taxon>
    </lineage>
</organism>
<protein>
    <submittedName>
        <fullName evidence="1">Uncharacterized protein</fullName>
    </submittedName>
</protein>
<dbReference type="RefSeq" id="WP_286152231.1">
    <property type="nucleotide sequence ID" value="NZ_JBBGZH010000001.1"/>
</dbReference>
<comment type="caution">
    <text evidence="1">The sequence shown here is derived from an EMBL/GenBank/DDBJ whole genome shotgun (WGS) entry which is preliminary data.</text>
</comment>
<dbReference type="Proteomes" id="UP001375812">
    <property type="component" value="Unassembled WGS sequence"/>
</dbReference>
<gene>
    <name evidence="1" type="ORF">WH297_05665</name>
</gene>
<dbReference type="EMBL" id="JBBGZH010000001">
    <property type="protein sequence ID" value="MEJ5019226.1"/>
    <property type="molecule type" value="Genomic_DNA"/>
</dbReference>